<proteinExistence type="inferred from homology"/>
<accession>A0AAP0S3N2</accession>
<organism evidence="8 9">
    <name type="scientific">Liquidambar formosana</name>
    <name type="common">Formosan gum</name>
    <dbReference type="NCBI Taxonomy" id="63359"/>
    <lineage>
        <taxon>Eukaryota</taxon>
        <taxon>Viridiplantae</taxon>
        <taxon>Streptophyta</taxon>
        <taxon>Embryophyta</taxon>
        <taxon>Tracheophyta</taxon>
        <taxon>Spermatophyta</taxon>
        <taxon>Magnoliopsida</taxon>
        <taxon>eudicotyledons</taxon>
        <taxon>Gunneridae</taxon>
        <taxon>Pentapetalae</taxon>
        <taxon>Saxifragales</taxon>
        <taxon>Altingiaceae</taxon>
        <taxon>Liquidambar</taxon>
    </lineage>
</organism>
<protein>
    <recommendedName>
        <fullName evidence="6">Mediator of RNA polymerase II transcription subunit 4</fullName>
    </recommendedName>
    <alternativeName>
        <fullName evidence="6">Mediator complex subunit 4</fullName>
    </alternativeName>
</protein>
<evidence type="ECO:0000256" key="3">
    <source>
        <dbReference type="ARBA" id="ARBA00023015"/>
    </source>
</evidence>
<comment type="caution">
    <text evidence="8">The sequence shown here is derived from an EMBL/GenBank/DDBJ whole genome shotgun (WGS) entry which is preliminary data.</text>
</comment>
<feature type="region of interest" description="Disordered" evidence="7">
    <location>
        <begin position="12"/>
        <end position="53"/>
    </location>
</feature>
<dbReference type="InterPro" id="IPR019258">
    <property type="entry name" value="Mediator_Med4"/>
</dbReference>
<gene>
    <name evidence="6" type="primary">MED4</name>
    <name evidence="8" type="ORF">L1049_008527</name>
</gene>
<dbReference type="AlphaFoldDB" id="A0AAP0S3N2"/>
<feature type="compositionally biased region" description="Acidic residues" evidence="7">
    <location>
        <begin position="395"/>
        <end position="417"/>
    </location>
</feature>
<feature type="compositionally biased region" description="Polar residues" evidence="7">
    <location>
        <begin position="19"/>
        <end position="34"/>
    </location>
</feature>
<evidence type="ECO:0000313" key="9">
    <source>
        <dbReference type="Proteomes" id="UP001415857"/>
    </source>
</evidence>
<comment type="similarity">
    <text evidence="2 6">Belongs to the Mediator complex subunit 4 family.</text>
</comment>
<dbReference type="GO" id="GO:0006357">
    <property type="term" value="P:regulation of transcription by RNA polymerase II"/>
    <property type="evidence" value="ECO:0007669"/>
    <property type="project" value="InterPro"/>
</dbReference>
<dbReference type="PANTHER" id="PTHR13208:SF2">
    <property type="entry name" value="MEDIATOR OF RNA POLYMERASE II TRANSCRIPTION SUBUNIT 4"/>
    <property type="match status" value="1"/>
</dbReference>
<evidence type="ECO:0000256" key="4">
    <source>
        <dbReference type="ARBA" id="ARBA00023163"/>
    </source>
</evidence>
<comment type="subcellular location">
    <subcellularLocation>
        <location evidence="1 6">Nucleus</location>
    </subcellularLocation>
</comment>
<keyword evidence="5 6" id="KW-0539">Nucleus</keyword>
<evidence type="ECO:0000256" key="7">
    <source>
        <dbReference type="SAM" id="MobiDB-lite"/>
    </source>
</evidence>
<dbReference type="Pfam" id="PF10018">
    <property type="entry name" value="Med4"/>
    <property type="match status" value="1"/>
</dbReference>
<name>A0AAP0S3N2_LIQFO</name>
<evidence type="ECO:0000256" key="5">
    <source>
        <dbReference type="ARBA" id="ARBA00023242"/>
    </source>
</evidence>
<keyword evidence="9" id="KW-1185">Reference proteome</keyword>
<dbReference type="GO" id="GO:0016592">
    <property type="term" value="C:mediator complex"/>
    <property type="evidence" value="ECO:0007669"/>
    <property type="project" value="InterPro"/>
</dbReference>
<feature type="compositionally biased region" description="Low complexity" evidence="7">
    <location>
        <begin position="35"/>
        <end position="53"/>
    </location>
</feature>
<sequence>MLQSVPHQIVQSPARLGLSNPTSPSLQNPTAAKLSSQIPQSHHPHQQLNLSTTTTTTSSTLLSLLPPLSRAQSLLLQMASLASRLFEVSPQRSVWLNSFRGSLPTFLSSQTVSSTPPPPLDSSPSSAKEILSLFTSLQTQLFEAVAELQEILDLQDATLKVTREIRSKDSAILAFADKLKQAERVLDILVDDYSDYRRPKRSKPEDNLEDDSSCITTVASQLNLSDILSCAHRISYTTFAPPEFGAGQAPLRGALPPAPQEEQMRASQLYNFADLDVGLPAEIKDKTIETFIETPAPQPSDSNPLANLSAIQGLLPPNIMVPSGWKPGMPVELPSDLPIVAPPRGWKPGDPVPLPPLDSVPVPSRVEEQISRPVAAPGLQKAPETIQVRHVDLDITLDQDDDSSDYSSDEGSSDDED</sequence>
<comment type="function">
    <text evidence="6">Component of the Mediator complex, a coactivator involved in the regulated transcription of nearly all RNA polymerase II-dependent genes. Mediator functions as a bridge to convey information from gene-specific regulatory proteins to the basal RNA polymerase II transcription machinery. Mediator is recruited to promoters by direct interactions with regulatory proteins and serves as a scaffold for the assembly of a functional preinitiation complex with RNA polymerase II and the general transcription factors.</text>
</comment>
<evidence type="ECO:0000313" key="8">
    <source>
        <dbReference type="EMBL" id="KAK9290358.1"/>
    </source>
</evidence>
<keyword evidence="4 6" id="KW-0804">Transcription</keyword>
<reference evidence="8 9" key="1">
    <citation type="journal article" date="2024" name="Plant J.">
        <title>Genome sequences and population genomics reveal climatic adaptation and genomic divergence between two closely related sweetgum species.</title>
        <authorList>
            <person name="Xu W.Q."/>
            <person name="Ren C.Q."/>
            <person name="Zhang X.Y."/>
            <person name="Comes H.P."/>
            <person name="Liu X.H."/>
            <person name="Li Y.G."/>
            <person name="Kettle C.J."/>
            <person name="Jalonen R."/>
            <person name="Gaisberger H."/>
            <person name="Ma Y.Z."/>
            <person name="Qiu Y.X."/>
        </authorList>
    </citation>
    <scope>NUCLEOTIDE SEQUENCE [LARGE SCALE GENOMIC DNA]</scope>
    <source>
        <strain evidence="8">Hangzhou</strain>
    </source>
</reference>
<keyword evidence="6" id="KW-0010">Activator</keyword>
<dbReference type="PANTHER" id="PTHR13208">
    <property type="entry name" value="MEDIATOR OF RNA POLYMERASE II TRANSCRIPTION SUBUNIT 4"/>
    <property type="match status" value="1"/>
</dbReference>
<dbReference type="EMBL" id="JBBPBK010000002">
    <property type="protein sequence ID" value="KAK9290358.1"/>
    <property type="molecule type" value="Genomic_DNA"/>
</dbReference>
<evidence type="ECO:0000256" key="6">
    <source>
        <dbReference type="RuleBase" id="RU364141"/>
    </source>
</evidence>
<evidence type="ECO:0000256" key="2">
    <source>
        <dbReference type="ARBA" id="ARBA00009626"/>
    </source>
</evidence>
<keyword evidence="3 6" id="KW-0805">Transcription regulation</keyword>
<dbReference type="Proteomes" id="UP001415857">
    <property type="component" value="Unassembled WGS sequence"/>
</dbReference>
<dbReference type="GO" id="GO:0003712">
    <property type="term" value="F:transcription coregulator activity"/>
    <property type="evidence" value="ECO:0007669"/>
    <property type="project" value="InterPro"/>
</dbReference>
<feature type="region of interest" description="Disordered" evidence="7">
    <location>
        <begin position="350"/>
        <end position="417"/>
    </location>
</feature>
<evidence type="ECO:0000256" key="1">
    <source>
        <dbReference type="ARBA" id="ARBA00004123"/>
    </source>
</evidence>
<dbReference type="GO" id="GO:0070847">
    <property type="term" value="C:core mediator complex"/>
    <property type="evidence" value="ECO:0007669"/>
    <property type="project" value="TreeGrafter"/>
</dbReference>
<comment type="subunit">
    <text evidence="6">Component of the Mediator complex.</text>
</comment>